<dbReference type="Pfam" id="PF13508">
    <property type="entry name" value="Acetyltransf_7"/>
    <property type="match status" value="1"/>
</dbReference>
<evidence type="ECO:0000313" key="3">
    <source>
        <dbReference type="EMBL" id="MBG9355042.1"/>
    </source>
</evidence>
<dbReference type="Gene3D" id="3.40.50.450">
    <property type="match status" value="1"/>
</dbReference>
<dbReference type="PANTHER" id="PTHR31223:SF70">
    <property type="entry name" value="LOG FAMILY PROTEIN YJL055W"/>
    <property type="match status" value="1"/>
</dbReference>
<dbReference type="NCBIfam" id="TIGR00730">
    <property type="entry name" value="Rossman fold protein, TIGR00730 family"/>
    <property type="match status" value="1"/>
</dbReference>
<accession>A0ABS0LEK9</accession>
<evidence type="ECO:0000313" key="4">
    <source>
        <dbReference type="Proteomes" id="UP000615580"/>
    </source>
</evidence>
<protein>
    <submittedName>
        <fullName evidence="3">TIGR00730 family Rossman fold protein</fullName>
    </submittedName>
</protein>
<keyword evidence="4" id="KW-1185">Reference proteome</keyword>
<dbReference type="InterPro" id="IPR031100">
    <property type="entry name" value="LOG_fam"/>
</dbReference>
<dbReference type="InterPro" id="IPR005269">
    <property type="entry name" value="LOG"/>
</dbReference>
<dbReference type="InterPro" id="IPR000182">
    <property type="entry name" value="GNAT_dom"/>
</dbReference>
<dbReference type="EMBL" id="JADQUG010000056">
    <property type="protein sequence ID" value="MBG9355042.1"/>
    <property type="molecule type" value="Genomic_DNA"/>
</dbReference>
<name>A0ABS0LEK9_9CORY</name>
<dbReference type="SUPFAM" id="SSF55729">
    <property type="entry name" value="Acyl-CoA N-acyltransferases (Nat)"/>
    <property type="match status" value="1"/>
</dbReference>
<dbReference type="Gene3D" id="3.40.630.30">
    <property type="match status" value="1"/>
</dbReference>
<comment type="similarity">
    <text evidence="1">Belongs to the LOG family.</text>
</comment>
<dbReference type="Proteomes" id="UP000615580">
    <property type="component" value="Unassembled WGS sequence"/>
</dbReference>
<proteinExistence type="inferred from homology"/>
<dbReference type="InterPro" id="IPR016181">
    <property type="entry name" value="Acyl_CoA_acyltransferase"/>
</dbReference>
<comment type="caution">
    <text evidence="3">The sequence shown here is derived from an EMBL/GenBank/DDBJ whole genome shotgun (WGS) entry which is preliminary data.</text>
</comment>
<gene>
    <name evidence="3" type="ORF">I4J41_10815</name>
</gene>
<dbReference type="PANTHER" id="PTHR31223">
    <property type="entry name" value="LOG FAMILY PROTEIN YJL055W"/>
    <property type="match status" value="1"/>
</dbReference>
<reference evidence="3 4" key="1">
    <citation type="journal article" date="2020" name="J. Clin. Microbiol.">
        <title>Assessing the Genetic Diversity of Austrian Corynebacterium diphtheriae Clinical Isolates, 2011-2019.</title>
        <authorList>
            <person name="Schaeffer J."/>
            <person name="Huhulescu S."/>
            <person name="Stoeger A."/>
            <person name="Allerberger F."/>
            <person name="Ruppitsch W."/>
        </authorList>
    </citation>
    <scope>NUCLEOTIDE SEQUENCE [LARGE SCALE GENOMIC DNA]</scope>
    <source>
        <strain evidence="3 4">04-17</strain>
    </source>
</reference>
<dbReference type="SUPFAM" id="SSF102405">
    <property type="entry name" value="MCP/YpsA-like"/>
    <property type="match status" value="1"/>
</dbReference>
<evidence type="ECO:0000256" key="1">
    <source>
        <dbReference type="ARBA" id="ARBA00006763"/>
    </source>
</evidence>
<sequence length="407" mass="44474">MPKLFCLFCISAGRRYKKRCNLARTTHSQSSRQLLHSPRSALDCVHMSFSPELPDFMQGLGVSVHAMTNADVPAHTDSVLRNLNRFEQHFTANDLAVAPLSEYTFFNEGRGDIGIVVEDASGAVVGTMCVQFINGLAYLNPAVPEMTLRLDEAWRGKGIGGWLIEQATEYGRLNGWPGIAVNVEKQSPARRLYARHDFAAQDCEVEYGAIMLKTLSPKIRSVAVYCGSAVGERPEYAQAARELGTALAQRGITMVYGGGRPGLMGIAADAAIAAGGKVHGVMPHALVDLEQAHPGLSALDITDTMAQRKTRMEELADAFVVLPGGMGTMEEMFQVLVRQQLGPYAGPVALMNIEEFWDPFIAALRTMGEEGFIPERYIDALVMAKDSEELFQGFSSWVNPGLKWLSD</sequence>
<evidence type="ECO:0000259" key="2">
    <source>
        <dbReference type="PROSITE" id="PS51186"/>
    </source>
</evidence>
<dbReference type="PROSITE" id="PS51186">
    <property type="entry name" value="GNAT"/>
    <property type="match status" value="1"/>
</dbReference>
<feature type="domain" description="N-acetyltransferase" evidence="2">
    <location>
        <begin position="62"/>
        <end position="216"/>
    </location>
</feature>
<dbReference type="Pfam" id="PF03641">
    <property type="entry name" value="Lysine_decarbox"/>
    <property type="match status" value="1"/>
</dbReference>
<dbReference type="CDD" id="cd04301">
    <property type="entry name" value="NAT_SF"/>
    <property type="match status" value="1"/>
</dbReference>
<organism evidence="3 4">
    <name type="scientific">Corynebacterium belfantii</name>
    <dbReference type="NCBI Taxonomy" id="2014537"/>
    <lineage>
        <taxon>Bacteria</taxon>
        <taxon>Bacillati</taxon>
        <taxon>Actinomycetota</taxon>
        <taxon>Actinomycetes</taxon>
        <taxon>Mycobacteriales</taxon>
        <taxon>Corynebacteriaceae</taxon>
        <taxon>Corynebacterium</taxon>
    </lineage>
</organism>